<proteinExistence type="inferred from homology"/>
<dbReference type="PROSITE" id="PS51196">
    <property type="entry name" value="SECA_MOTOR_DEAD"/>
    <property type="match status" value="1"/>
</dbReference>
<dbReference type="GO" id="GO:0008564">
    <property type="term" value="F:protein-exporting ATPase activity"/>
    <property type="evidence" value="ECO:0007669"/>
    <property type="project" value="UniProtKB-EC"/>
</dbReference>
<dbReference type="EMBL" id="CP031226">
    <property type="protein sequence ID" value="AXH60383.1"/>
    <property type="molecule type" value="Genomic_DNA"/>
</dbReference>
<keyword evidence="14" id="KW-0614">Plasmid</keyword>
<keyword evidence="8 11" id="KW-1278">Translocase</keyword>
<comment type="subunit">
    <text evidence="11">Monomer and homodimer. Part of the essential Sec protein translocation apparatus which comprises SecA, SecYEG and auxiliary proteins SecDF-YajC and YidC.</text>
</comment>
<evidence type="ECO:0000256" key="9">
    <source>
        <dbReference type="ARBA" id="ARBA00023010"/>
    </source>
</evidence>
<dbReference type="Proteomes" id="UP000006426">
    <property type="component" value="Plasmid pmppla107"/>
</dbReference>
<dbReference type="Gene3D" id="1.10.3060.10">
    <property type="entry name" value="Helical scaffold and wing domains of SecA"/>
    <property type="match status" value="1"/>
</dbReference>
<gene>
    <name evidence="11 14" type="primary">secA</name>
    <name evidence="14" type="ORF">PLA107_035010</name>
</gene>
<dbReference type="Gene3D" id="3.40.50.300">
    <property type="entry name" value="P-loop containing nucleotide triphosphate hydrolases"/>
    <property type="match status" value="2"/>
</dbReference>
<evidence type="ECO:0000256" key="11">
    <source>
        <dbReference type="HAMAP-Rule" id="MF_01382"/>
    </source>
</evidence>
<dbReference type="SMART" id="SM00957">
    <property type="entry name" value="SecA_DEAD"/>
    <property type="match status" value="1"/>
</dbReference>
<dbReference type="Pfam" id="PF07517">
    <property type="entry name" value="SecA_DEAD"/>
    <property type="match status" value="1"/>
</dbReference>
<dbReference type="GO" id="GO:0017038">
    <property type="term" value="P:protein import"/>
    <property type="evidence" value="ECO:0007669"/>
    <property type="project" value="InterPro"/>
</dbReference>
<comment type="subcellular location">
    <subcellularLocation>
        <location evidence="11">Cell membrane</location>
        <topology evidence="11">Peripheral membrane protein</topology>
        <orientation evidence="11">Cytoplasmic side</orientation>
    </subcellularLocation>
    <subcellularLocation>
        <location evidence="11">Cytoplasm</location>
    </subcellularLocation>
    <subcellularLocation>
        <location evidence="1">Membrane</location>
        <topology evidence="1">Peripheral membrane protein</topology>
    </subcellularLocation>
    <text evidence="11">Distribution is 50-50.</text>
</comment>
<dbReference type="Pfam" id="PF21090">
    <property type="entry name" value="P-loop_SecA"/>
    <property type="match status" value="1"/>
</dbReference>
<keyword evidence="7 11" id="KW-0653">Protein transport</keyword>
<dbReference type="CDD" id="cd18803">
    <property type="entry name" value="SF2_C_secA"/>
    <property type="match status" value="1"/>
</dbReference>
<keyword evidence="4 11" id="KW-1003">Cell membrane</keyword>
<evidence type="ECO:0000256" key="4">
    <source>
        <dbReference type="ARBA" id="ARBA00022475"/>
    </source>
</evidence>
<feature type="domain" description="SecA family profile" evidence="13">
    <location>
        <begin position="1"/>
        <end position="617"/>
    </location>
</feature>
<evidence type="ECO:0000256" key="8">
    <source>
        <dbReference type="ARBA" id="ARBA00022967"/>
    </source>
</evidence>
<feature type="binding site" evidence="11">
    <location>
        <position position="512"/>
    </location>
    <ligand>
        <name>ATP</name>
        <dbReference type="ChEBI" id="CHEBI:30616"/>
    </ligand>
</feature>
<dbReference type="PRINTS" id="PR00906">
    <property type="entry name" value="SECA"/>
</dbReference>
<dbReference type="GO" id="GO:0005524">
    <property type="term" value="F:ATP binding"/>
    <property type="evidence" value="ECO:0007669"/>
    <property type="project" value="UniProtKB-UniRule"/>
</dbReference>
<dbReference type="Pfam" id="PF01043">
    <property type="entry name" value="SecA_PP_bind"/>
    <property type="match status" value="1"/>
</dbReference>
<dbReference type="AlphaFoldDB" id="A0AAD0VAK6"/>
<dbReference type="GO" id="GO:0005886">
    <property type="term" value="C:plasma membrane"/>
    <property type="evidence" value="ECO:0007669"/>
    <property type="project" value="UniProtKB-SubCell"/>
</dbReference>
<dbReference type="InterPro" id="IPR014018">
    <property type="entry name" value="SecA_motor_DEAD"/>
</dbReference>
<geneLocation type="plasmid" evidence="15">
    <name>pmppla107</name>
</geneLocation>
<keyword evidence="3 11" id="KW-0813">Transport</keyword>
<keyword evidence="5 11" id="KW-0547">Nucleotide-binding</keyword>
<keyword evidence="6 11" id="KW-0067">ATP-binding</keyword>
<feature type="binding site" evidence="11">
    <location>
        <begin position="96"/>
        <end position="100"/>
    </location>
    <ligand>
        <name>ATP</name>
        <dbReference type="ChEBI" id="CHEBI:30616"/>
    </ligand>
</feature>
<accession>A0AAD0VAK6</accession>
<evidence type="ECO:0000256" key="1">
    <source>
        <dbReference type="ARBA" id="ARBA00004170"/>
    </source>
</evidence>
<dbReference type="FunFam" id="3.40.50.300:FF:000113">
    <property type="entry name" value="Preprotein translocase subunit SecA"/>
    <property type="match status" value="1"/>
</dbReference>
<evidence type="ECO:0000256" key="6">
    <source>
        <dbReference type="ARBA" id="ARBA00022840"/>
    </source>
</evidence>
<dbReference type="InterPro" id="IPR014001">
    <property type="entry name" value="Helicase_ATP-bd"/>
</dbReference>
<comment type="similarity">
    <text evidence="2 11">Belongs to the SecA family.</text>
</comment>
<evidence type="ECO:0000256" key="3">
    <source>
        <dbReference type="ARBA" id="ARBA00022448"/>
    </source>
</evidence>
<dbReference type="CDD" id="cd17928">
    <property type="entry name" value="DEXDc_SecA"/>
    <property type="match status" value="1"/>
</dbReference>
<evidence type="ECO:0000259" key="13">
    <source>
        <dbReference type="PROSITE" id="PS51196"/>
    </source>
</evidence>
<feature type="binding site" evidence="11">
    <location>
        <position position="78"/>
    </location>
    <ligand>
        <name>ATP</name>
        <dbReference type="ChEBI" id="CHEBI:30616"/>
    </ligand>
</feature>
<dbReference type="InterPro" id="IPR044722">
    <property type="entry name" value="SecA_SF2_C"/>
</dbReference>
<dbReference type="GO" id="GO:0043952">
    <property type="term" value="P:protein transport by the Sec complex"/>
    <property type="evidence" value="ECO:0007669"/>
    <property type="project" value="UniProtKB-ARBA"/>
</dbReference>
<keyword evidence="11" id="KW-0963">Cytoplasm</keyword>
<evidence type="ECO:0000256" key="7">
    <source>
        <dbReference type="ARBA" id="ARBA00022927"/>
    </source>
</evidence>
<sequence length="848" mass="95240">MIKQLDQFLNARTVKKYRQEAQAILANSEALSSLTQGTLAHSFQNLRGRTDRDSMHVAFAIIVELADRTLGMRPFEVQVMGALAMCDGHLAEMATGEGKTLTAALPLAWHGLQSRAHAMTVNDYLAKRDAQKLDPLYESLGLSVGYLQDNYGRELRQIAYQSAIVYGTPSQFVFDYLRDHIVHQHHNLMQQGRHFLLVDEADSIFIDEARTPLVLSGEGRVDASLWSIFYAFVSTLSHESIKEDKRTQFEKVLVDHQSYEAHIIVDEAKQDAFFSEHGVLAIEQYLIENRLINEPADLWQNGKSYLWRTLNACAKARLLYGKDKDYIIHDDSAIIVDQETGRLSHGKRWNDGLHQAVEAKEGLTIKAESEELGRIALSNYVSLYERVSGMTGTAMTEAQEIRELYGLRVVPIPTQRPRVRIDHPDLVFMTKQGKWAQIVNDVRALKAKGQPVLIGTGSIADSELLSELFTKAGIDHQVLNAKQDSGEASIVAQAGRLGAITVATSMAGRGTDILLGGNPESMITDDMTEAEQTAIRDQCEAEGRAVRELGGLYVLGSDRGDSRRLDLQLAGRSGRQGDPGETRFYISLEDPLMANFGGDTLKRLFTSLGVGEMDGVEHNMIDGAIAKAQEKKQSMFAASRKQGLKQDSVIDKPRQVFFNQRSEVLTLLGEAVIEKLAETVSTAVSRMIDVYLDEGKGFPENWNQAGMKEKLAQWGLSLEWYDQLFERFEADGFKVAPFQDELVKWITFDLKGRSQQLQEKREAMIHSSMLLAIDNQWKVMLEETDHVRNGIHLRAYANEKPDQSFQKEVFKLFKALYFDIPVVTLDNVYMCIAHRERQLDMEDEPSAA</sequence>
<evidence type="ECO:0000256" key="2">
    <source>
        <dbReference type="ARBA" id="ARBA00007650"/>
    </source>
</evidence>
<comment type="function">
    <text evidence="11">Part of the Sec protein translocase complex. Interacts with the SecYEG preprotein conducting channel. Has a central role in coupling the hydrolysis of ATP to the transfer of proteins into and across the cell membrane, serving both as a receptor for the preprotein-SecB complex and as an ATP-driven molecular motor driving the stepwise translocation of polypeptide chains across the membrane.</text>
</comment>
<keyword evidence="10 11" id="KW-0472">Membrane</keyword>
<dbReference type="HAMAP" id="MF_01382">
    <property type="entry name" value="SecA"/>
    <property type="match status" value="1"/>
</dbReference>
<dbReference type="SUPFAM" id="SSF81886">
    <property type="entry name" value="Helical scaffold and wing domains of SecA"/>
    <property type="match status" value="1"/>
</dbReference>
<dbReference type="PANTHER" id="PTHR30612:SF0">
    <property type="entry name" value="CHLOROPLAST PROTEIN-TRANSPORTING ATPASE"/>
    <property type="match status" value="1"/>
</dbReference>
<dbReference type="InterPro" id="IPR011116">
    <property type="entry name" value="SecA_Wing/Scaffold"/>
</dbReference>
<protein>
    <recommendedName>
        <fullName evidence="11">Protein translocase subunit SecA</fullName>
        <ecNumber evidence="11">7.4.2.8</ecNumber>
    </recommendedName>
</protein>
<evidence type="ECO:0000256" key="10">
    <source>
        <dbReference type="ARBA" id="ARBA00023136"/>
    </source>
</evidence>
<dbReference type="InterPro" id="IPR027417">
    <property type="entry name" value="P-loop_NTPase"/>
</dbReference>
<evidence type="ECO:0000259" key="12">
    <source>
        <dbReference type="PROSITE" id="PS51192"/>
    </source>
</evidence>
<dbReference type="SMART" id="SM00958">
    <property type="entry name" value="SecA_PP_bind"/>
    <property type="match status" value="1"/>
</dbReference>
<dbReference type="InterPro" id="IPR011115">
    <property type="entry name" value="SecA_DEAD"/>
</dbReference>
<dbReference type="GO" id="GO:0065002">
    <property type="term" value="P:intracellular protein transmembrane transport"/>
    <property type="evidence" value="ECO:0007669"/>
    <property type="project" value="UniProtKB-UniRule"/>
</dbReference>
<dbReference type="InterPro" id="IPR036266">
    <property type="entry name" value="SecA_Wing/Scaffold_sf"/>
</dbReference>
<evidence type="ECO:0000313" key="15">
    <source>
        <dbReference type="Proteomes" id="UP000006426"/>
    </source>
</evidence>
<evidence type="ECO:0000313" key="14">
    <source>
        <dbReference type="EMBL" id="AXH60383.1"/>
    </source>
</evidence>
<feature type="domain" description="Helicase ATP-binding" evidence="12">
    <location>
        <begin position="80"/>
        <end position="217"/>
    </location>
</feature>
<dbReference type="InterPro" id="IPR000185">
    <property type="entry name" value="SecA"/>
</dbReference>
<dbReference type="Gene3D" id="3.90.1440.10">
    <property type="entry name" value="SecA, preprotein cross-linking domain"/>
    <property type="match status" value="1"/>
</dbReference>
<dbReference type="InterPro" id="IPR011130">
    <property type="entry name" value="SecA_preprotein_X-link_dom"/>
</dbReference>
<dbReference type="PROSITE" id="PS51192">
    <property type="entry name" value="HELICASE_ATP_BIND_1"/>
    <property type="match status" value="1"/>
</dbReference>
<reference evidence="14 15" key="1">
    <citation type="journal article" date="2011" name="PLoS Pathog.">
        <title>Dynamic evolution of pathogenicity revealed by sequencing and comparative genomics of 19 Pseudomonas syringae isolates.</title>
        <authorList>
            <person name="Baltrus D.A."/>
            <person name="Nishimura M.T."/>
            <person name="Romanchuk A."/>
            <person name="Chang J.H."/>
            <person name="Mukhtar M.S."/>
            <person name="Cherkis K."/>
            <person name="Roach J."/>
            <person name="Grant S.R."/>
            <person name="Jones C.D."/>
            <person name="Dangl J.L."/>
        </authorList>
    </citation>
    <scope>NUCLEOTIDE SEQUENCE [LARGE SCALE GENOMIC DNA]</scope>
    <source>
        <strain evidence="14 15">M301315</strain>
    </source>
</reference>
<organism evidence="14 15">
    <name type="scientific">Pseudomonas amygdali pv. lachrymans str. M301315</name>
    <dbReference type="NCBI Taxonomy" id="629260"/>
    <lineage>
        <taxon>Bacteria</taxon>
        <taxon>Pseudomonadati</taxon>
        <taxon>Pseudomonadota</taxon>
        <taxon>Gammaproteobacteria</taxon>
        <taxon>Pseudomonadales</taxon>
        <taxon>Pseudomonadaceae</taxon>
        <taxon>Pseudomonas</taxon>
        <taxon>Pseudomonas amygdali</taxon>
    </lineage>
</organism>
<keyword evidence="9 11" id="KW-0811">Translocation</keyword>
<name>A0AAD0VAK6_PSEAV</name>
<dbReference type="GO" id="GO:0005829">
    <property type="term" value="C:cytosol"/>
    <property type="evidence" value="ECO:0007669"/>
    <property type="project" value="TreeGrafter"/>
</dbReference>
<dbReference type="RefSeq" id="WP_054068271.1">
    <property type="nucleotide sequence ID" value="NZ_CP031226.1"/>
</dbReference>
<dbReference type="SUPFAM" id="SSF52540">
    <property type="entry name" value="P-loop containing nucleoside triphosphate hydrolases"/>
    <property type="match status" value="2"/>
</dbReference>
<evidence type="ECO:0000256" key="5">
    <source>
        <dbReference type="ARBA" id="ARBA00022741"/>
    </source>
</evidence>
<dbReference type="InterPro" id="IPR036670">
    <property type="entry name" value="SecA_X-link_sf"/>
</dbReference>
<dbReference type="SUPFAM" id="SSF81767">
    <property type="entry name" value="Pre-protein crosslinking domain of SecA"/>
    <property type="match status" value="1"/>
</dbReference>
<dbReference type="EC" id="7.4.2.8" evidence="11"/>
<dbReference type="Pfam" id="PF07516">
    <property type="entry name" value="SecA_SW"/>
    <property type="match status" value="1"/>
</dbReference>
<comment type="catalytic activity">
    <reaction evidence="11">
        <text>ATP + H2O + cellular proteinSide 1 = ADP + phosphate + cellular proteinSide 2.</text>
        <dbReference type="EC" id="7.4.2.8"/>
    </reaction>
</comment>
<dbReference type="GO" id="GO:0031522">
    <property type="term" value="C:cell envelope Sec protein transport complex"/>
    <property type="evidence" value="ECO:0007669"/>
    <property type="project" value="TreeGrafter"/>
</dbReference>
<dbReference type="PANTHER" id="PTHR30612">
    <property type="entry name" value="SECA INNER MEMBRANE COMPONENT OF SEC PROTEIN SECRETION SYSTEM"/>
    <property type="match status" value="1"/>
</dbReference>
<dbReference type="GO" id="GO:0006605">
    <property type="term" value="P:protein targeting"/>
    <property type="evidence" value="ECO:0007669"/>
    <property type="project" value="UniProtKB-UniRule"/>
</dbReference>